<reference evidence="4 5" key="1">
    <citation type="submission" date="2023-07" db="EMBL/GenBank/DDBJ databases">
        <title>Sorghum-associated microbial communities from plants grown in Nebraska, USA.</title>
        <authorList>
            <person name="Schachtman D."/>
        </authorList>
    </citation>
    <scope>NUCLEOTIDE SEQUENCE [LARGE SCALE GENOMIC DNA]</scope>
    <source>
        <strain evidence="4 5">4129</strain>
    </source>
</reference>
<dbReference type="RefSeq" id="WP_310284193.1">
    <property type="nucleotide sequence ID" value="NZ_JAVDWQ010000024.1"/>
</dbReference>
<keyword evidence="5" id="KW-1185">Reference proteome</keyword>
<dbReference type="InterPro" id="IPR019405">
    <property type="entry name" value="Lactonase_7-beta_prop"/>
</dbReference>
<dbReference type="SUPFAM" id="SSF51004">
    <property type="entry name" value="C-terminal (heme d1) domain of cytochrome cd1-nitrite reductase"/>
    <property type="match status" value="1"/>
</dbReference>
<evidence type="ECO:0000256" key="2">
    <source>
        <dbReference type="ARBA" id="ARBA00022526"/>
    </source>
</evidence>
<protein>
    <submittedName>
        <fullName evidence="4">6-phosphogluconolactonase (Cycloisomerase 2 family)</fullName>
    </submittedName>
</protein>
<keyword evidence="3" id="KW-0812">Transmembrane</keyword>
<dbReference type="PANTHER" id="PTHR30344">
    <property type="entry name" value="6-PHOSPHOGLUCONOLACTONASE-RELATED"/>
    <property type="match status" value="1"/>
</dbReference>
<dbReference type="PANTHER" id="PTHR30344:SF1">
    <property type="entry name" value="6-PHOSPHOGLUCONOLACTONASE"/>
    <property type="match status" value="1"/>
</dbReference>
<proteinExistence type="inferred from homology"/>
<gene>
    <name evidence="4" type="ORF">J2W48_004486</name>
</gene>
<evidence type="ECO:0000256" key="3">
    <source>
        <dbReference type="SAM" id="Phobius"/>
    </source>
</evidence>
<dbReference type="InterPro" id="IPR011048">
    <property type="entry name" value="Haem_d1_sf"/>
</dbReference>
<organism evidence="4 5">
    <name type="scientific">Flavobacterium piscis</name>
    <dbReference type="NCBI Taxonomy" id="1114874"/>
    <lineage>
        <taxon>Bacteria</taxon>
        <taxon>Pseudomonadati</taxon>
        <taxon>Bacteroidota</taxon>
        <taxon>Flavobacteriia</taxon>
        <taxon>Flavobacteriales</taxon>
        <taxon>Flavobacteriaceae</taxon>
        <taxon>Flavobacterium</taxon>
    </lineage>
</organism>
<sequence length="400" mass="44894">MKINRLKLGGQEYNKLDHIMSLFTNKILLQLTFFTIVFLTSFQVFSQNTYAFFGSFNRDKSAESIFVYQLDTVNGKLTKITAVKNLVSPSYLTISPNGKFVYSCTESKTPNGGSVSSFEFNPKNKSLTFLNTQKSGGENPVYVAVHKNGKWLVNANYTEGSVSVYPLLENGGIAPITQNFHYLEGSVHKERQTRSHVHSAVFSPQFDYLFLPDLGADKIRSYQFHEDQKQPLTETKIPFTKTGLESGPRHFAFHPNQKFGYCIEEMAGAISVYEYENGILQKIQHINMHPNKITDGFESSDIHISPDGKFLYAANRGKENNIVIFSIDQNGLLTNIGSQSTLGKHPRVFALDKTGNFLIATNVNTGNVVVFKRNKKTGMLKKTGKEIKIPNVSCVKIKQI</sequence>
<evidence type="ECO:0000313" key="4">
    <source>
        <dbReference type="EMBL" id="MDR7212523.1"/>
    </source>
</evidence>
<keyword evidence="3" id="KW-0472">Membrane</keyword>
<feature type="transmembrane region" description="Helical" evidence="3">
    <location>
        <begin position="27"/>
        <end position="45"/>
    </location>
</feature>
<keyword evidence="2" id="KW-0119">Carbohydrate metabolism</keyword>
<dbReference type="EMBL" id="JAVDWQ010000024">
    <property type="protein sequence ID" value="MDR7212523.1"/>
    <property type="molecule type" value="Genomic_DNA"/>
</dbReference>
<keyword evidence="3" id="KW-1133">Transmembrane helix</keyword>
<dbReference type="InterPro" id="IPR015943">
    <property type="entry name" value="WD40/YVTN_repeat-like_dom_sf"/>
</dbReference>
<name>A0ABU1YEL1_9FLAO</name>
<evidence type="ECO:0000313" key="5">
    <source>
        <dbReference type="Proteomes" id="UP001269081"/>
    </source>
</evidence>
<dbReference type="Proteomes" id="UP001269081">
    <property type="component" value="Unassembled WGS sequence"/>
</dbReference>
<dbReference type="InterPro" id="IPR050282">
    <property type="entry name" value="Cycloisomerase_2"/>
</dbReference>
<comment type="caution">
    <text evidence="4">The sequence shown here is derived from an EMBL/GenBank/DDBJ whole genome shotgun (WGS) entry which is preliminary data.</text>
</comment>
<dbReference type="Pfam" id="PF10282">
    <property type="entry name" value="Lactonase"/>
    <property type="match status" value="1"/>
</dbReference>
<dbReference type="Gene3D" id="2.130.10.10">
    <property type="entry name" value="YVTN repeat-like/Quinoprotein amine dehydrogenase"/>
    <property type="match status" value="1"/>
</dbReference>
<evidence type="ECO:0000256" key="1">
    <source>
        <dbReference type="ARBA" id="ARBA00005564"/>
    </source>
</evidence>
<accession>A0ABU1YEL1</accession>
<keyword evidence="2" id="KW-0313">Glucose metabolism</keyword>
<comment type="similarity">
    <text evidence="1">Belongs to the cycloisomerase 2 family.</text>
</comment>